<organism evidence="2 3">
    <name type="scientific">Actinoplanes sichuanensis</name>
    <dbReference type="NCBI Taxonomy" id="512349"/>
    <lineage>
        <taxon>Bacteria</taxon>
        <taxon>Bacillati</taxon>
        <taxon>Actinomycetota</taxon>
        <taxon>Actinomycetes</taxon>
        <taxon>Micromonosporales</taxon>
        <taxon>Micromonosporaceae</taxon>
        <taxon>Actinoplanes</taxon>
    </lineage>
</organism>
<sequence>MDIRDCTAEDLDRLEEWLPTGRPRVHAARFARQVAGVGSFIIAWAADGPAGSGEVRWDGPKEQAVRAAFDGPEINGLQVWPPARRGPVALPRRRRCPPRGVGALPVAGQGRTTGPSVTVHIGRSAT</sequence>
<evidence type="ECO:0000313" key="2">
    <source>
        <dbReference type="EMBL" id="MFD1367756.1"/>
    </source>
</evidence>
<accession>A0ABW4AAH3</accession>
<reference evidence="3" key="1">
    <citation type="journal article" date="2019" name="Int. J. Syst. Evol. Microbiol.">
        <title>The Global Catalogue of Microorganisms (GCM) 10K type strain sequencing project: providing services to taxonomists for standard genome sequencing and annotation.</title>
        <authorList>
            <consortium name="The Broad Institute Genomics Platform"/>
            <consortium name="The Broad Institute Genome Sequencing Center for Infectious Disease"/>
            <person name="Wu L."/>
            <person name="Ma J."/>
        </authorList>
    </citation>
    <scope>NUCLEOTIDE SEQUENCE [LARGE SCALE GENOMIC DNA]</scope>
    <source>
        <strain evidence="3">CCM 7526</strain>
    </source>
</reference>
<dbReference type="RefSeq" id="WP_317794950.1">
    <property type="nucleotide sequence ID" value="NZ_AP028461.1"/>
</dbReference>
<gene>
    <name evidence="2" type="ORF">ACFQ5G_20575</name>
</gene>
<proteinExistence type="predicted"/>
<evidence type="ECO:0000256" key="1">
    <source>
        <dbReference type="SAM" id="MobiDB-lite"/>
    </source>
</evidence>
<protein>
    <recommendedName>
        <fullName evidence="4">N-acetyltransferase domain-containing protein</fullName>
    </recommendedName>
</protein>
<name>A0ABW4AAH3_9ACTN</name>
<dbReference type="Proteomes" id="UP001597183">
    <property type="component" value="Unassembled WGS sequence"/>
</dbReference>
<keyword evidence="3" id="KW-1185">Reference proteome</keyword>
<feature type="region of interest" description="Disordered" evidence="1">
    <location>
        <begin position="88"/>
        <end position="116"/>
    </location>
</feature>
<evidence type="ECO:0008006" key="4">
    <source>
        <dbReference type="Google" id="ProtNLM"/>
    </source>
</evidence>
<evidence type="ECO:0000313" key="3">
    <source>
        <dbReference type="Proteomes" id="UP001597183"/>
    </source>
</evidence>
<dbReference type="EMBL" id="JBHTMK010000029">
    <property type="protein sequence ID" value="MFD1367756.1"/>
    <property type="molecule type" value="Genomic_DNA"/>
</dbReference>
<comment type="caution">
    <text evidence="2">The sequence shown here is derived from an EMBL/GenBank/DDBJ whole genome shotgun (WGS) entry which is preliminary data.</text>
</comment>